<dbReference type="SUPFAM" id="SSF51126">
    <property type="entry name" value="Pectin lyase-like"/>
    <property type="match status" value="1"/>
</dbReference>
<dbReference type="Pfam" id="PF23764">
    <property type="entry name" value="Beta-barrel_GLAA-B_II"/>
    <property type="match status" value="1"/>
</dbReference>
<evidence type="ECO:0000313" key="7">
    <source>
        <dbReference type="EMBL" id="MFF5289589.1"/>
    </source>
</evidence>
<dbReference type="SMART" id="SM00710">
    <property type="entry name" value="PbH1"/>
    <property type="match status" value="4"/>
</dbReference>
<evidence type="ECO:0000259" key="6">
    <source>
        <dbReference type="Pfam" id="PF23764"/>
    </source>
</evidence>
<dbReference type="Gene3D" id="2.160.20.10">
    <property type="entry name" value="Single-stranded right-handed beta-helix, Pectin lyase-like"/>
    <property type="match status" value="1"/>
</dbReference>
<organism evidence="7 8">
    <name type="scientific">Paractinoplanes globisporus</name>
    <dbReference type="NCBI Taxonomy" id="113565"/>
    <lineage>
        <taxon>Bacteria</taxon>
        <taxon>Bacillati</taxon>
        <taxon>Actinomycetota</taxon>
        <taxon>Actinomycetes</taxon>
        <taxon>Micromonosporales</taxon>
        <taxon>Micromonosporaceae</taxon>
        <taxon>Paractinoplanes</taxon>
    </lineage>
</organism>
<dbReference type="Proteomes" id="UP001602245">
    <property type="component" value="Unassembled WGS sequence"/>
</dbReference>
<dbReference type="InterPro" id="IPR006626">
    <property type="entry name" value="PbH1"/>
</dbReference>
<keyword evidence="5" id="KW-0326">Glycosidase</keyword>
<reference evidence="7 8" key="1">
    <citation type="submission" date="2024-10" db="EMBL/GenBank/DDBJ databases">
        <title>The Natural Products Discovery Center: Release of the First 8490 Sequenced Strains for Exploring Actinobacteria Biosynthetic Diversity.</title>
        <authorList>
            <person name="Kalkreuter E."/>
            <person name="Kautsar S.A."/>
            <person name="Yang D."/>
            <person name="Bader C.D."/>
            <person name="Teijaro C.N."/>
            <person name="Fluegel L."/>
            <person name="Davis C.M."/>
            <person name="Simpson J.R."/>
            <person name="Lauterbach L."/>
            <person name="Steele A.D."/>
            <person name="Gui C."/>
            <person name="Meng S."/>
            <person name="Li G."/>
            <person name="Viehrig K."/>
            <person name="Ye F."/>
            <person name="Su P."/>
            <person name="Kiefer A.F."/>
            <person name="Nichols A."/>
            <person name="Cepeda A.J."/>
            <person name="Yan W."/>
            <person name="Fan B."/>
            <person name="Jiang Y."/>
            <person name="Adhikari A."/>
            <person name="Zheng C.-J."/>
            <person name="Schuster L."/>
            <person name="Cowan T.M."/>
            <person name="Smanski M.J."/>
            <person name="Chevrette M.G."/>
            <person name="De Carvalho L.P.S."/>
            <person name="Shen B."/>
        </authorList>
    </citation>
    <scope>NUCLEOTIDE SEQUENCE [LARGE SCALE GENOMIC DNA]</scope>
    <source>
        <strain evidence="7 8">NPDC000087</strain>
    </source>
</reference>
<accession>A0ABW6WA86</accession>
<gene>
    <name evidence="7" type="ORF">ACFY35_09130</name>
</gene>
<dbReference type="InterPro" id="IPR012334">
    <property type="entry name" value="Pectin_lyas_fold"/>
</dbReference>
<evidence type="ECO:0000256" key="4">
    <source>
        <dbReference type="ARBA" id="ARBA00022801"/>
    </source>
</evidence>
<evidence type="ECO:0000313" key="8">
    <source>
        <dbReference type="Proteomes" id="UP001602245"/>
    </source>
</evidence>
<feature type="domain" description="GLAA-B beta-barrel" evidence="6">
    <location>
        <begin position="281"/>
        <end position="347"/>
    </location>
</feature>
<dbReference type="RefSeq" id="WP_020518347.1">
    <property type="nucleotide sequence ID" value="NZ_JBIAZU010000002.1"/>
</dbReference>
<dbReference type="EMBL" id="JBIAZU010000002">
    <property type="protein sequence ID" value="MFF5289589.1"/>
    <property type="molecule type" value="Genomic_DNA"/>
</dbReference>
<evidence type="ECO:0000256" key="5">
    <source>
        <dbReference type="ARBA" id="ARBA00023295"/>
    </source>
</evidence>
<dbReference type="InterPro" id="IPR056441">
    <property type="entry name" value="Beta-barrel_GLAA-B_II"/>
</dbReference>
<sequence length="519" mass="55163">MSNTVGADPRYREKRIGLLVEDMRDVTIDGRGAELIFHGLQTAFAAIRSTNVTFTNFSVDYAAPKVIDATVAEAGATAGRAWRILSIPPGSPYEVDGAHITWLGETSPATGRPYWSGVDGLEYTQIHDPVAGRTWRADNPLFVDVAAITDLGRRRIRIDYTTATPPADAGLVYQMRLIERTEPGAFIGESTNITLRGLKAYHLQGFGIVGQLSENITIDRVSFAPDPASGRSSSSFADHVQMSGIKGRVAITGCVFDGPHDDPINIHGTYLEVVGKPGAATLTLAYMHPQTAGFPQFHPGDEVQFVDKRTMTPLPGGPAVVTVVSEDSPTTMTVSFSRPVPAGIEIGGTVAENLTYTPSVLIAGDVFRNVPTRGVLVTTPKPVLITGNRFDGMSMASIYISADASEWYESGAVTDVTIRGNSFTRPGGPVILVEPTNEAVEPATPVHRNITIEDNTFETGDVTLLAAKSVAGLRFTDNAISGPAERMQPLFVFSGCSGIAIAGNYCAAARIAPASARPG</sequence>
<evidence type="ECO:0000256" key="3">
    <source>
        <dbReference type="ARBA" id="ARBA00022737"/>
    </source>
</evidence>
<comment type="catalytic activity">
    <reaction evidence="1">
        <text>Hydrolysis of terminal, non-reducing alpha-D-galactose residues in alpha-D-galactosides, including galactose oligosaccharides, galactomannans and galactolipids.</text>
        <dbReference type="EC" id="3.2.1.22"/>
    </reaction>
</comment>
<evidence type="ECO:0000256" key="2">
    <source>
        <dbReference type="ARBA" id="ARBA00001271"/>
    </source>
</evidence>
<evidence type="ECO:0000256" key="1">
    <source>
        <dbReference type="ARBA" id="ARBA00001255"/>
    </source>
</evidence>
<keyword evidence="8" id="KW-1185">Reference proteome</keyword>
<keyword evidence="3" id="KW-0677">Repeat</keyword>
<comment type="catalytic activity">
    <reaction evidence="2">
        <text>Hydrolysis of terminal, non-reducing branched (1-&gt;3)-alpha-D-galactosidic residues, producing free D-galactose.</text>
        <dbReference type="EC" id="3.2.1.n1"/>
    </reaction>
</comment>
<proteinExistence type="predicted"/>
<keyword evidence="4" id="KW-0378">Hydrolase</keyword>
<protein>
    <submittedName>
        <fullName evidence="7">Right-handed parallel beta-helix repeat-containing protein</fullName>
    </submittedName>
</protein>
<dbReference type="InterPro" id="IPR011050">
    <property type="entry name" value="Pectin_lyase_fold/virulence"/>
</dbReference>
<comment type="caution">
    <text evidence="7">The sequence shown here is derived from an EMBL/GenBank/DDBJ whole genome shotgun (WGS) entry which is preliminary data.</text>
</comment>
<name>A0ABW6WA86_9ACTN</name>